<gene>
    <name evidence="3" type="ORF">MM213_17980</name>
</gene>
<evidence type="ECO:0000313" key="4">
    <source>
        <dbReference type="Proteomes" id="UP001165430"/>
    </source>
</evidence>
<organism evidence="3 4">
    <name type="scientific">Belliella alkalica</name>
    <dbReference type="NCBI Taxonomy" id="1730871"/>
    <lineage>
        <taxon>Bacteria</taxon>
        <taxon>Pseudomonadati</taxon>
        <taxon>Bacteroidota</taxon>
        <taxon>Cytophagia</taxon>
        <taxon>Cytophagales</taxon>
        <taxon>Cyclobacteriaceae</taxon>
        <taxon>Belliella</taxon>
    </lineage>
</organism>
<comment type="caution">
    <text evidence="3">The sequence shown here is derived from an EMBL/GenBank/DDBJ whole genome shotgun (WGS) entry which is preliminary data.</text>
</comment>
<name>A0ABS9VG24_9BACT</name>
<evidence type="ECO:0000256" key="1">
    <source>
        <dbReference type="ARBA" id="ARBA00022729"/>
    </source>
</evidence>
<dbReference type="RefSeq" id="WP_241414281.1">
    <property type="nucleotide sequence ID" value="NZ_JAKZGO010000021.1"/>
</dbReference>
<dbReference type="InterPro" id="IPR025232">
    <property type="entry name" value="DUF4174"/>
</dbReference>
<dbReference type="Pfam" id="PF13778">
    <property type="entry name" value="DUF4174"/>
    <property type="match status" value="1"/>
</dbReference>
<feature type="domain" description="DUF4174" evidence="2">
    <location>
        <begin position="22"/>
        <end position="131"/>
    </location>
</feature>
<evidence type="ECO:0000259" key="2">
    <source>
        <dbReference type="Pfam" id="PF13778"/>
    </source>
</evidence>
<dbReference type="Proteomes" id="UP001165430">
    <property type="component" value="Unassembled WGS sequence"/>
</dbReference>
<keyword evidence="4" id="KW-1185">Reference proteome</keyword>
<dbReference type="EMBL" id="JAKZGO010000021">
    <property type="protein sequence ID" value="MCH7415394.1"/>
    <property type="molecule type" value="Genomic_DNA"/>
</dbReference>
<proteinExistence type="predicted"/>
<accession>A0ABS9VG24</accession>
<keyword evidence="1" id="KW-0732">Signal</keyword>
<sequence length="136" mass="16352">MGMLMLCFLMFEIEKQDTIVDLDQLKWKNRIVLFFPKEKEFDYDFTDSLLVEIKDRKIVYIIFNEEIESNREVNISDKYLNELTSKYKMGSRKDCWILIGLDGGVKLKEESKPDWRLILQTVDTMPMRIRETRNNL</sequence>
<evidence type="ECO:0000313" key="3">
    <source>
        <dbReference type="EMBL" id="MCH7415394.1"/>
    </source>
</evidence>
<reference evidence="3" key="1">
    <citation type="submission" date="2022-03" db="EMBL/GenBank/DDBJ databases">
        <title>De novo assembled genomes of Belliella spp. (Cyclobacteriaceae) strains.</title>
        <authorList>
            <person name="Szabo A."/>
            <person name="Korponai K."/>
            <person name="Felfoldi T."/>
        </authorList>
    </citation>
    <scope>NUCLEOTIDE SEQUENCE</scope>
    <source>
        <strain evidence="3">DSM 111903</strain>
    </source>
</reference>
<protein>
    <submittedName>
        <fullName evidence="3">DUF4174 domain-containing protein</fullName>
    </submittedName>
</protein>